<proteinExistence type="predicted"/>
<comment type="caution">
    <text evidence="2">The sequence shown here is derived from an EMBL/GenBank/DDBJ whole genome shotgun (WGS) entry which is preliminary data.</text>
</comment>
<gene>
    <name evidence="2" type="ORF">GCM10007964_13850</name>
</gene>
<dbReference type="Proteomes" id="UP000645217">
    <property type="component" value="Unassembled WGS sequence"/>
</dbReference>
<dbReference type="Pfam" id="PF04149">
    <property type="entry name" value="DUF397"/>
    <property type="match status" value="1"/>
</dbReference>
<reference evidence="2" key="1">
    <citation type="journal article" date="2014" name="Int. J. Syst. Evol. Microbiol.">
        <title>Complete genome sequence of Corynebacterium casei LMG S-19264T (=DSM 44701T), isolated from a smear-ripened cheese.</title>
        <authorList>
            <consortium name="US DOE Joint Genome Institute (JGI-PGF)"/>
            <person name="Walter F."/>
            <person name="Albersmeier A."/>
            <person name="Kalinowski J."/>
            <person name="Ruckert C."/>
        </authorList>
    </citation>
    <scope>NUCLEOTIDE SEQUENCE</scope>
    <source>
        <strain evidence="2">JCM 13064</strain>
    </source>
</reference>
<reference evidence="2" key="2">
    <citation type="submission" date="2020-09" db="EMBL/GenBank/DDBJ databases">
        <authorList>
            <person name="Sun Q."/>
            <person name="Ohkuma M."/>
        </authorList>
    </citation>
    <scope>NUCLEOTIDE SEQUENCE</scope>
    <source>
        <strain evidence="2">JCM 13064</strain>
    </source>
</reference>
<evidence type="ECO:0000313" key="3">
    <source>
        <dbReference type="Proteomes" id="UP000645217"/>
    </source>
</evidence>
<dbReference type="EMBL" id="BMNT01000006">
    <property type="protein sequence ID" value="GGK72296.1"/>
    <property type="molecule type" value="Genomic_DNA"/>
</dbReference>
<organism evidence="2 3">
    <name type="scientific">Sphaerisporangium melleum</name>
    <dbReference type="NCBI Taxonomy" id="321316"/>
    <lineage>
        <taxon>Bacteria</taxon>
        <taxon>Bacillati</taxon>
        <taxon>Actinomycetota</taxon>
        <taxon>Actinomycetes</taxon>
        <taxon>Streptosporangiales</taxon>
        <taxon>Streptosporangiaceae</taxon>
        <taxon>Sphaerisporangium</taxon>
    </lineage>
</organism>
<evidence type="ECO:0000313" key="2">
    <source>
        <dbReference type="EMBL" id="GGK72296.1"/>
    </source>
</evidence>
<accession>A0A917QWK8</accession>
<keyword evidence="3" id="KW-1185">Reference proteome</keyword>
<dbReference type="InterPro" id="IPR007278">
    <property type="entry name" value="DUF397"/>
</dbReference>
<dbReference type="AlphaFoldDB" id="A0A917QWK8"/>
<evidence type="ECO:0000259" key="1">
    <source>
        <dbReference type="Pfam" id="PF04149"/>
    </source>
</evidence>
<sequence>MDVSHVVWRKSSYSGDGPNCLQVASAWEEASADLRDHLGVLLIRDSKVTGGPVLTVGPCAWAAFRAGVQSGAFGDPV</sequence>
<protein>
    <recommendedName>
        <fullName evidence="1">DUF397 domain-containing protein</fullName>
    </recommendedName>
</protein>
<name>A0A917QWK8_9ACTN</name>
<feature type="domain" description="DUF397" evidence="1">
    <location>
        <begin position="7"/>
        <end position="69"/>
    </location>
</feature>